<dbReference type="Proteomes" id="UP001283361">
    <property type="component" value="Unassembled WGS sequence"/>
</dbReference>
<gene>
    <name evidence="1" type="ORF">RRG08_001580</name>
</gene>
<protein>
    <submittedName>
        <fullName evidence="1">Uncharacterized protein</fullName>
    </submittedName>
</protein>
<accession>A0AAE1AJW6</accession>
<dbReference type="EMBL" id="JAWDGP010001678">
    <property type="protein sequence ID" value="KAK3789189.1"/>
    <property type="molecule type" value="Genomic_DNA"/>
</dbReference>
<keyword evidence="2" id="KW-1185">Reference proteome</keyword>
<sequence length="133" mass="14676">MIGRQTTEHVLSSCKIAFSQGRYTWRHNRVPQELAAIISTAKGETNLPKTIALVQKAENCLNLTKEDAGYKAVVMPAEGQLAKWYSAWISNPLKNEGVGSKPGSGRKKKITGRHLGVMTWVWPGPFRVSEVQG</sequence>
<reference evidence="1" key="1">
    <citation type="journal article" date="2023" name="G3 (Bethesda)">
        <title>A reference genome for the long-term kleptoplast-retaining sea slug Elysia crispata morphotype clarki.</title>
        <authorList>
            <person name="Eastman K.E."/>
            <person name="Pendleton A.L."/>
            <person name="Shaikh M.A."/>
            <person name="Suttiyut T."/>
            <person name="Ogas R."/>
            <person name="Tomko P."/>
            <person name="Gavelis G."/>
            <person name="Widhalm J.R."/>
            <person name="Wisecaver J.H."/>
        </authorList>
    </citation>
    <scope>NUCLEOTIDE SEQUENCE</scope>
    <source>
        <strain evidence="1">ECLA1</strain>
    </source>
</reference>
<evidence type="ECO:0000313" key="2">
    <source>
        <dbReference type="Proteomes" id="UP001283361"/>
    </source>
</evidence>
<proteinExistence type="predicted"/>
<name>A0AAE1AJW6_9GAST</name>
<comment type="caution">
    <text evidence="1">The sequence shown here is derived from an EMBL/GenBank/DDBJ whole genome shotgun (WGS) entry which is preliminary data.</text>
</comment>
<organism evidence="1 2">
    <name type="scientific">Elysia crispata</name>
    <name type="common">lettuce slug</name>
    <dbReference type="NCBI Taxonomy" id="231223"/>
    <lineage>
        <taxon>Eukaryota</taxon>
        <taxon>Metazoa</taxon>
        <taxon>Spiralia</taxon>
        <taxon>Lophotrochozoa</taxon>
        <taxon>Mollusca</taxon>
        <taxon>Gastropoda</taxon>
        <taxon>Heterobranchia</taxon>
        <taxon>Euthyneura</taxon>
        <taxon>Panpulmonata</taxon>
        <taxon>Sacoglossa</taxon>
        <taxon>Placobranchoidea</taxon>
        <taxon>Plakobranchidae</taxon>
        <taxon>Elysia</taxon>
    </lineage>
</organism>
<evidence type="ECO:0000313" key="1">
    <source>
        <dbReference type="EMBL" id="KAK3789189.1"/>
    </source>
</evidence>
<dbReference type="AlphaFoldDB" id="A0AAE1AJW6"/>